<dbReference type="HOGENOM" id="CLU_045014_0_0_1"/>
<name>A0A0C3CR70_PILCF</name>
<evidence type="ECO:0000313" key="2">
    <source>
        <dbReference type="EMBL" id="KIM92127.1"/>
    </source>
</evidence>
<protein>
    <recommendedName>
        <fullName evidence="1">AB hydrolase-1 domain-containing protein</fullName>
    </recommendedName>
</protein>
<reference evidence="3" key="2">
    <citation type="submission" date="2015-01" db="EMBL/GenBank/DDBJ databases">
        <title>Evolutionary Origins and Diversification of the Mycorrhizal Mutualists.</title>
        <authorList>
            <consortium name="DOE Joint Genome Institute"/>
            <consortium name="Mycorrhizal Genomics Consortium"/>
            <person name="Kohler A."/>
            <person name="Kuo A."/>
            <person name="Nagy L.G."/>
            <person name="Floudas D."/>
            <person name="Copeland A."/>
            <person name="Barry K.W."/>
            <person name="Cichocki N."/>
            <person name="Veneault-Fourrey C."/>
            <person name="LaButti K."/>
            <person name="Lindquist E.A."/>
            <person name="Lipzen A."/>
            <person name="Lundell T."/>
            <person name="Morin E."/>
            <person name="Murat C."/>
            <person name="Riley R."/>
            <person name="Ohm R."/>
            <person name="Sun H."/>
            <person name="Tunlid A."/>
            <person name="Henrissat B."/>
            <person name="Grigoriev I.V."/>
            <person name="Hibbett D.S."/>
            <person name="Martin F."/>
        </authorList>
    </citation>
    <scope>NUCLEOTIDE SEQUENCE [LARGE SCALE GENOMIC DNA]</scope>
    <source>
        <strain evidence="3">F 1598</strain>
    </source>
</reference>
<feature type="domain" description="AB hydrolase-1" evidence="1">
    <location>
        <begin position="29"/>
        <end position="336"/>
    </location>
</feature>
<dbReference type="Gene3D" id="3.40.50.1820">
    <property type="entry name" value="alpha/beta hydrolase"/>
    <property type="match status" value="1"/>
</dbReference>
<accession>A0A0C3CR70</accession>
<proteinExistence type="predicted"/>
<dbReference type="AlphaFoldDB" id="A0A0C3CR70"/>
<dbReference type="OrthoDB" id="5311491at2759"/>
<dbReference type="EMBL" id="KN832970">
    <property type="protein sequence ID" value="KIM92127.1"/>
    <property type="molecule type" value="Genomic_DNA"/>
</dbReference>
<sequence length="344" mass="39111">MPTSPVDPNVELYFTDSGPVADSTNYTTLVIFHGTAFNGNIFSKLVPFAAQDNIRLVLVNRRHYSGSTKLTDSEFQELKAGQKSFMERMSRQVANFLLWFAESYKIPQISSDRKTGGFALMGWSFGNAFTISVLGHPEAMPKDSYQKLEPCFRQLIMYESAYVNIGRSELSEQYKPFTDPDLKGPEAIFNGFGSWISGYFNNDVASGSFEDFDFAKRGEHPSFDNMTPAEKAASVEIMAAATSEPFMWRHMRPIYRAQTRKAFFDEHAAKEVLPHLELVYIYCTRTHWSCAWGLVELKREIKEEAEQGRIGRSIRFTDIPGANHLVHWDDPKAFWAATVDIINN</sequence>
<dbReference type="InParanoid" id="A0A0C3CR70"/>
<dbReference type="SUPFAM" id="SSF53474">
    <property type="entry name" value="alpha/beta-Hydrolases"/>
    <property type="match status" value="1"/>
</dbReference>
<evidence type="ECO:0000313" key="3">
    <source>
        <dbReference type="Proteomes" id="UP000054166"/>
    </source>
</evidence>
<organism evidence="2 3">
    <name type="scientific">Piloderma croceum (strain F 1598)</name>
    <dbReference type="NCBI Taxonomy" id="765440"/>
    <lineage>
        <taxon>Eukaryota</taxon>
        <taxon>Fungi</taxon>
        <taxon>Dikarya</taxon>
        <taxon>Basidiomycota</taxon>
        <taxon>Agaricomycotina</taxon>
        <taxon>Agaricomycetes</taxon>
        <taxon>Agaricomycetidae</taxon>
        <taxon>Atheliales</taxon>
        <taxon>Atheliaceae</taxon>
        <taxon>Piloderma</taxon>
    </lineage>
</organism>
<gene>
    <name evidence="2" type="ORF">PILCRDRAFT_810144</name>
</gene>
<keyword evidence="3" id="KW-1185">Reference proteome</keyword>
<dbReference type="InterPro" id="IPR000073">
    <property type="entry name" value="AB_hydrolase_1"/>
</dbReference>
<reference evidence="2 3" key="1">
    <citation type="submission" date="2014-04" db="EMBL/GenBank/DDBJ databases">
        <authorList>
            <consortium name="DOE Joint Genome Institute"/>
            <person name="Kuo A."/>
            <person name="Tarkka M."/>
            <person name="Buscot F."/>
            <person name="Kohler A."/>
            <person name="Nagy L.G."/>
            <person name="Floudas D."/>
            <person name="Copeland A."/>
            <person name="Barry K.W."/>
            <person name="Cichocki N."/>
            <person name="Veneault-Fourrey C."/>
            <person name="LaButti K."/>
            <person name="Lindquist E.A."/>
            <person name="Lipzen A."/>
            <person name="Lundell T."/>
            <person name="Morin E."/>
            <person name="Murat C."/>
            <person name="Sun H."/>
            <person name="Tunlid A."/>
            <person name="Henrissat B."/>
            <person name="Grigoriev I.V."/>
            <person name="Hibbett D.S."/>
            <person name="Martin F."/>
            <person name="Nordberg H.P."/>
            <person name="Cantor M.N."/>
            <person name="Hua S.X."/>
        </authorList>
    </citation>
    <scope>NUCLEOTIDE SEQUENCE [LARGE SCALE GENOMIC DNA]</scope>
    <source>
        <strain evidence="2 3">F 1598</strain>
    </source>
</reference>
<dbReference type="InterPro" id="IPR029058">
    <property type="entry name" value="AB_hydrolase_fold"/>
</dbReference>
<dbReference type="Proteomes" id="UP000054166">
    <property type="component" value="Unassembled WGS sequence"/>
</dbReference>
<evidence type="ECO:0000259" key="1">
    <source>
        <dbReference type="Pfam" id="PF12697"/>
    </source>
</evidence>
<dbReference type="Pfam" id="PF12697">
    <property type="entry name" value="Abhydrolase_6"/>
    <property type="match status" value="1"/>
</dbReference>